<feature type="compositionally biased region" description="Basic and acidic residues" evidence="6">
    <location>
        <begin position="131"/>
        <end position="145"/>
    </location>
</feature>
<organism evidence="7 8">
    <name type="scientific">Ranatra chinensis</name>
    <dbReference type="NCBI Taxonomy" id="642074"/>
    <lineage>
        <taxon>Eukaryota</taxon>
        <taxon>Metazoa</taxon>
        <taxon>Ecdysozoa</taxon>
        <taxon>Arthropoda</taxon>
        <taxon>Hexapoda</taxon>
        <taxon>Insecta</taxon>
        <taxon>Pterygota</taxon>
        <taxon>Neoptera</taxon>
        <taxon>Paraneoptera</taxon>
        <taxon>Hemiptera</taxon>
        <taxon>Heteroptera</taxon>
        <taxon>Panheteroptera</taxon>
        <taxon>Nepomorpha</taxon>
        <taxon>Nepidae</taxon>
        <taxon>Ranatrinae</taxon>
        <taxon>Ranatra</taxon>
    </lineage>
</organism>
<evidence type="ECO:0000313" key="8">
    <source>
        <dbReference type="Proteomes" id="UP001558652"/>
    </source>
</evidence>
<dbReference type="GO" id="GO:0005634">
    <property type="term" value="C:nucleus"/>
    <property type="evidence" value="ECO:0007669"/>
    <property type="project" value="UniProtKB-SubCell"/>
</dbReference>
<reference evidence="7 8" key="1">
    <citation type="submission" date="2024-07" db="EMBL/GenBank/DDBJ databases">
        <title>Chromosome-level genome assembly of the water stick insect Ranatra chinensis (Heteroptera: Nepidae).</title>
        <authorList>
            <person name="Liu X."/>
        </authorList>
    </citation>
    <scope>NUCLEOTIDE SEQUENCE [LARGE SCALE GENOMIC DNA]</scope>
    <source>
        <strain evidence="7">Cailab_2021Rc</strain>
        <tissue evidence="7">Muscle</tissue>
    </source>
</reference>
<keyword evidence="4" id="KW-0597">Phosphoprotein</keyword>
<feature type="region of interest" description="Disordered" evidence="6">
    <location>
        <begin position="30"/>
        <end position="161"/>
    </location>
</feature>
<dbReference type="InterPro" id="IPR033335">
    <property type="entry name" value="JUPITER"/>
</dbReference>
<dbReference type="EMBL" id="JBFDAA010000003">
    <property type="protein sequence ID" value="KAL1139126.1"/>
    <property type="molecule type" value="Genomic_DNA"/>
</dbReference>
<comment type="caution">
    <text evidence="7">The sequence shown here is derived from an EMBL/GenBank/DDBJ whole genome shotgun (WGS) entry which is preliminary data.</text>
</comment>
<feature type="compositionally biased region" description="Low complexity" evidence="6">
    <location>
        <begin position="216"/>
        <end position="238"/>
    </location>
</feature>
<feature type="region of interest" description="Disordered" evidence="6">
    <location>
        <begin position="190"/>
        <end position="255"/>
    </location>
</feature>
<keyword evidence="3" id="KW-0963">Cytoplasm</keyword>
<feature type="compositionally biased region" description="Low complexity" evidence="6">
    <location>
        <begin position="118"/>
        <end position="130"/>
    </location>
</feature>
<dbReference type="Pfam" id="PF17054">
    <property type="entry name" value="JUPITER"/>
    <property type="match status" value="2"/>
</dbReference>
<name>A0ABD0YT46_9HEMI</name>
<evidence type="ECO:0000256" key="5">
    <source>
        <dbReference type="ARBA" id="ARBA00023242"/>
    </source>
</evidence>
<evidence type="ECO:0000313" key="7">
    <source>
        <dbReference type="EMBL" id="KAL1139126.1"/>
    </source>
</evidence>
<dbReference type="GO" id="GO:0005737">
    <property type="term" value="C:cytoplasm"/>
    <property type="evidence" value="ECO:0007669"/>
    <property type="project" value="UniProtKB-SubCell"/>
</dbReference>
<keyword evidence="5" id="KW-0539">Nucleus</keyword>
<evidence type="ECO:0000256" key="1">
    <source>
        <dbReference type="ARBA" id="ARBA00004123"/>
    </source>
</evidence>
<accession>A0ABD0YT46</accession>
<comment type="subcellular location">
    <subcellularLocation>
        <location evidence="2">Cytoplasm</location>
    </subcellularLocation>
    <subcellularLocation>
        <location evidence="1">Nucleus</location>
    </subcellularLocation>
</comment>
<evidence type="ECO:0000256" key="2">
    <source>
        <dbReference type="ARBA" id="ARBA00004496"/>
    </source>
</evidence>
<evidence type="ECO:0000256" key="4">
    <source>
        <dbReference type="ARBA" id="ARBA00022553"/>
    </source>
</evidence>
<feature type="compositionally biased region" description="Polar residues" evidence="6">
    <location>
        <begin position="70"/>
        <end position="85"/>
    </location>
</feature>
<dbReference type="AlphaFoldDB" id="A0ABD0YT46"/>
<protein>
    <recommendedName>
        <fullName evidence="9">Microtubule-associated protein Jupiter</fullName>
    </recommendedName>
</protein>
<evidence type="ECO:0000256" key="6">
    <source>
        <dbReference type="SAM" id="MobiDB-lite"/>
    </source>
</evidence>
<sequence length="255" mass="26225">MRVVAMSPPVGNLRVRFLVLKPPGGGSSDIFGAGATPVNVTPRPRKNMQPSSNLFGESEGAQEVQIPVRQVQQNGSPVSKQAGNDSHSRLFGAPPSTPSATPSRNRMKSSIVFNESPNAATNGNANGNHGSTDEQNNKRSSDDSTGRWNGGGGGQVRGPSQTCARFLTPQRRNPLTGEGVDAAVVATVRTVKRRPDGNPVTGEGYAENGMNGGGSMSSSSSTTGSDNGNSSSGVTNGSAKGRARVPPGGYSSGFW</sequence>
<evidence type="ECO:0008006" key="9">
    <source>
        <dbReference type="Google" id="ProtNLM"/>
    </source>
</evidence>
<evidence type="ECO:0000256" key="3">
    <source>
        <dbReference type="ARBA" id="ARBA00022490"/>
    </source>
</evidence>
<proteinExistence type="predicted"/>
<dbReference type="Proteomes" id="UP001558652">
    <property type="component" value="Unassembled WGS sequence"/>
</dbReference>
<keyword evidence="8" id="KW-1185">Reference proteome</keyword>
<gene>
    <name evidence="7" type="ORF">AAG570_009186</name>
</gene>